<keyword evidence="1" id="KW-0472">Membrane</keyword>
<accession>A0ABX1YHH1</accession>
<gene>
    <name evidence="3" type="ORF">GC101_11995</name>
</gene>
<evidence type="ECO:0000313" key="3">
    <source>
        <dbReference type="EMBL" id="NOU79596.1"/>
    </source>
</evidence>
<feature type="domain" description="Putative sensor" evidence="2">
    <location>
        <begin position="12"/>
        <end position="198"/>
    </location>
</feature>
<feature type="transmembrane region" description="Helical" evidence="1">
    <location>
        <begin position="20"/>
        <end position="53"/>
    </location>
</feature>
<dbReference type="Pfam" id="PF13796">
    <property type="entry name" value="Sensor"/>
    <property type="match status" value="1"/>
</dbReference>
<keyword evidence="4" id="KW-1185">Reference proteome</keyword>
<keyword evidence="1" id="KW-0812">Transmembrane</keyword>
<proteinExistence type="predicted"/>
<evidence type="ECO:0000256" key="1">
    <source>
        <dbReference type="SAM" id="Phobius"/>
    </source>
</evidence>
<feature type="transmembrane region" description="Helical" evidence="1">
    <location>
        <begin position="107"/>
        <end position="136"/>
    </location>
</feature>
<evidence type="ECO:0000259" key="2">
    <source>
        <dbReference type="Pfam" id="PF13796"/>
    </source>
</evidence>
<protein>
    <recommendedName>
        <fullName evidence="2">Putative sensor domain-containing protein</fullName>
    </recommendedName>
</protein>
<dbReference type="Proteomes" id="UP000596857">
    <property type="component" value="Unassembled WGS sequence"/>
</dbReference>
<evidence type="ECO:0000313" key="4">
    <source>
        <dbReference type="Proteomes" id="UP000596857"/>
    </source>
</evidence>
<organism evidence="3 4">
    <name type="scientific">Paenibacillus phytohabitans</name>
    <dbReference type="NCBI Taxonomy" id="2654978"/>
    <lineage>
        <taxon>Bacteria</taxon>
        <taxon>Bacillati</taxon>
        <taxon>Bacillota</taxon>
        <taxon>Bacilli</taxon>
        <taxon>Bacillales</taxon>
        <taxon>Paenibacillaceae</taxon>
        <taxon>Paenibacillus</taxon>
    </lineage>
</organism>
<comment type="caution">
    <text evidence="3">The sequence shown here is derived from an EMBL/GenBank/DDBJ whole genome shotgun (WGS) entry which is preliminary data.</text>
</comment>
<dbReference type="EMBL" id="WHOB01000029">
    <property type="protein sequence ID" value="NOU79596.1"/>
    <property type="molecule type" value="Genomic_DNA"/>
</dbReference>
<feature type="transmembrane region" description="Helical" evidence="1">
    <location>
        <begin position="172"/>
        <end position="193"/>
    </location>
</feature>
<name>A0ABX1YHH1_9BACL</name>
<reference evidence="3 4" key="1">
    <citation type="submission" date="2019-10" db="EMBL/GenBank/DDBJ databases">
        <title>Description of Paenibacillus terricola sp. nov.</title>
        <authorList>
            <person name="Carlier A."/>
            <person name="Qi S."/>
        </authorList>
    </citation>
    <scope>NUCLEOTIDE SEQUENCE [LARGE SCALE GENOMIC DNA]</scope>
    <source>
        <strain evidence="3 4">LMG 31459</strain>
    </source>
</reference>
<sequence length="221" mass="24327">MLRRSINAWKMLMLSLPKGIIAFVIAITGLCVSLPLVIIWVGLPLLALTLTWCRTLMISEQKAAEAWSHGKGEAAQHIMPEHPSAFRWEGLRTLGYQLRQGQSYRGILYSILQLPAGILGFTLALALPSVAISALLSPVVQRVSSSVFSYDQNMLDPDVFVFLSGTTPDERSWIVCGMGFVLLLMLPLLLSGLGRLYTAWINMISGTHQDVKAPLEILHNA</sequence>
<dbReference type="InterPro" id="IPR025828">
    <property type="entry name" value="Put_sensor_dom"/>
</dbReference>
<keyword evidence="1" id="KW-1133">Transmembrane helix</keyword>
<dbReference type="RefSeq" id="WP_171717453.1">
    <property type="nucleotide sequence ID" value="NZ_WHOB01000029.1"/>
</dbReference>